<proteinExistence type="predicted"/>
<dbReference type="Pfam" id="PF05477">
    <property type="entry name" value="SURF2"/>
    <property type="match status" value="1"/>
</dbReference>
<reference evidence="2" key="1">
    <citation type="submission" date="2023-05" db="EMBL/GenBank/DDBJ databases">
        <authorList>
            <person name="Stuckert A."/>
        </authorList>
    </citation>
    <scope>NUCLEOTIDE SEQUENCE</scope>
</reference>
<feature type="compositionally biased region" description="Basic and acidic residues" evidence="1">
    <location>
        <begin position="134"/>
        <end position="147"/>
    </location>
</feature>
<dbReference type="PANTHER" id="PTHR34348:SF1">
    <property type="entry name" value="SURFEIT LOCUS PROTEIN 2"/>
    <property type="match status" value="1"/>
</dbReference>
<feature type="region of interest" description="Disordered" evidence="1">
    <location>
        <begin position="132"/>
        <end position="161"/>
    </location>
</feature>
<dbReference type="Proteomes" id="UP001162483">
    <property type="component" value="Unassembled WGS sequence"/>
</dbReference>
<comment type="caution">
    <text evidence="2">The sequence shown here is derived from an EMBL/GenBank/DDBJ whole genome shotgun (WGS) entry which is preliminary data.</text>
</comment>
<dbReference type="PANTHER" id="PTHR34348">
    <property type="entry name" value="SURFEIT LOCUS PROTEIN 2"/>
    <property type="match status" value="1"/>
</dbReference>
<evidence type="ECO:0000313" key="2">
    <source>
        <dbReference type="EMBL" id="CAI9538663.1"/>
    </source>
</evidence>
<sequence>MEELTEDVRGFLLQHPELQPVSGNKIRFTLTGHELPCRLPDLQNFTTGKKYKNLMEVSFDGSKYEPHIVPSTKNTGQLFCKLTLRHITKRLEDVERHINGKRYQRALRKYEECQKLGVEYVPTCLQNKTKQRKFRDDGEAAKKKLWEPNDSSGEDSDSGDSMSDLYPGISNYMLLQPLNPLLLAVRSNKKLQSSMFVVKLASDVKMAPFVC</sequence>
<evidence type="ECO:0000313" key="3">
    <source>
        <dbReference type="Proteomes" id="UP001162483"/>
    </source>
</evidence>
<gene>
    <name evidence="2" type="ORF">SPARVUS_LOCUS1468416</name>
</gene>
<organism evidence="2 3">
    <name type="scientific">Staurois parvus</name>
    <dbReference type="NCBI Taxonomy" id="386267"/>
    <lineage>
        <taxon>Eukaryota</taxon>
        <taxon>Metazoa</taxon>
        <taxon>Chordata</taxon>
        <taxon>Craniata</taxon>
        <taxon>Vertebrata</taxon>
        <taxon>Euteleostomi</taxon>
        <taxon>Amphibia</taxon>
        <taxon>Batrachia</taxon>
        <taxon>Anura</taxon>
        <taxon>Neobatrachia</taxon>
        <taxon>Ranoidea</taxon>
        <taxon>Ranidae</taxon>
        <taxon>Staurois</taxon>
    </lineage>
</organism>
<dbReference type="InterPro" id="IPR008833">
    <property type="entry name" value="Surf2"/>
</dbReference>
<accession>A0ABN9AT29</accession>
<protein>
    <recommendedName>
        <fullName evidence="4">Surfeit locus protein 2</fullName>
    </recommendedName>
</protein>
<evidence type="ECO:0000256" key="1">
    <source>
        <dbReference type="SAM" id="MobiDB-lite"/>
    </source>
</evidence>
<evidence type="ECO:0008006" key="4">
    <source>
        <dbReference type="Google" id="ProtNLM"/>
    </source>
</evidence>
<keyword evidence="3" id="KW-1185">Reference proteome</keyword>
<name>A0ABN9AT29_9NEOB</name>
<dbReference type="EMBL" id="CATNWA010000956">
    <property type="protein sequence ID" value="CAI9538663.1"/>
    <property type="molecule type" value="Genomic_DNA"/>
</dbReference>